<dbReference type="Bgee" id="ENSMUSG00000030747">
    <property type="expression patterns" value="Expressed in epithelium of small intestine and 255 other cell types or tissues"/>
</dbReference>
<name>A0A140LJ48_MOUSE</name>
<dbReference type="AGR" id="MGI:1915050"/>
<dbReference type="ExpressionAtlas" id="A0A140LJ48">
    <property type="expression patterns" value="baseline and differential"/>
</dbReference>
<evidence type="ECO:0000256" key="2">
    <source>
        <dbReference type="SAM" id="Phobius"/>
    </source>
</evidence>
<protein>
    <submittedName>
        <fullName evidence="3">Diacylglycerol O-acyltransferase 2</fullName>
    </submittedName>
</protein>
<keyword evidence="5" id="KW-1185">Reference proteome</keyword>
<feature type="compositionally biased region" description="Polar residues" evidence="1">
    <location>
        <begin position="121"/>
        <end position="133"/>
    </location>
</feature>
<evidence type="ECO:0000313" key="3">
    <source>
        <dbReference type="Ensembl" id="ENSMUSP00000147074.2"/>
    </source>
</evidence>
<feature type="region of interest" description="Disordered" evidence="1">
    <location>
        <begin position="19"/>
        <end position="40"/>
    </location>
</feature>
<reference evidence="3" key="3">
    <citation type="submission" date="2025-08" db="UniProtKB">
        <authorList>
            <consortium name="Ensembl"/>
        </authorList>
    </citation>
    <scope>IDENTIFICATION</scope>
    <source>
        <strain evidence="3">C57BL/6J</strain>
    </source>
</reference>
<reference evidence="3 5" key="1">
    <citation type="journal article" date="2009" name="PLoS Biol.">
        <title>Lineage-specific biology revealed by a finished genome assembly of the mouse.</title>
        <authorList>
            <consortium name="Mouse Genome Sequencing Consortium"/>
            <person name="Church D.M."/>
            <person name="Goodstadt L."/>
            <person name="Hillier L.W."/>
            <person name="Zody M.C."/>
            <person name="Goldstein S."/>
            <person name="She X."/>
            <person name="Bult C.J."/>
            <person name="Agarwala R."/>
            <person name="Cherry J.L."/>
            <person name="DiCuccio M."/>
            <person name="Hlavina W."/>
            <person name="Kapustin Y."/>
            <person name="Meric P."/>
            <person name="Maglott D."/>
            <person name="Birtle Z."/>
            <person name="Marques A.C."/>
            <person name="Graves T."/>
            <person name="Zhou S."/>
            <person name="Teague B."/>
            <person name="Potamousis K."/>
            <person name="Churas C."/>
            <person name="Place M."/>
            <person name="Herschleb J."/>
            <person name="Runnheim R."/>
            <person name="Forrest D."/>
            <person name="Amos-Landgraf J."/>
            <person name="Schwartz D.C."/>
            <person name="Cheng Z."/>
            <person name="Lindblad-Toh K."/>
            <person name="Eichler E.E."/>
            <person name="Ponting C.P."/>
        </authorList>
    </citation>
    <scope>NUCLEOTIDE SEQUENCE [LARGE SCALE GENOMIC DNA]</scope>
    <source>
        <strain evidence="3 5">C57BL/6J</strain>
    </source>
</reference>
<reference evidence="3 5" key="2">
    <citation type="journal article" date="2011" name="PLoS Biol.">
        <title>Modernizing reference genome assemblies.</title>
        <authorList>
            <person name="Church D.M."/>
            <person name="Schneider V.A."/>
            <person name="Graves T."/>
            <person name="Auger K."/>
            <person name="Cunningham F."/>
            <person name="Bouk N."/>
            <person name="Chen H.C."/>
            <person name="Agarwala R."/>
            <person name="McLaren W.M."/>
            <person name="Ritchie G.R."/>
            <person name="Albracht D."/>
            <person name="Kremitzki M."/>
            <person name="Rock S."/>
            <person name="Kotkiewicz H."/>
            <person name="Kremitzki C."/>
            <person name="Wollam A."/>
            <person name="Trani L."/>
            <person name="Fulton L."/>
            <person name="Fulton R."/>
            <person name="Matthews L."/>
            <person name="Whitehead S."/>
            <person name="Chow W."/>
            <person name="Torrance J."/>
            <person name="Dunn M."/>
            <person name="Harden G."/>
            <person name="Threadgold G."/>
            <person name="Wood J."/>
            <person name="Collins J."/>
            <person name="Heath P."/>
            <person name="Griffiths G."/>
            <person name="Pelan S."/>
            <person name="Grafham D."/>
            <person name="Eichler E.E."/>
            <person name="Weinstock G."/>
            <person name="Mardis E.R."/>
            <person name="Wilson R.K."/>
            <person name="Howe K."/>
            <person name="Flicek P."/>
            <person name="Hubbard T."/>
        </authorList>
    </citation>
    <scope>NUCLEOTIDE SEQUENCE [LARGE SCALE GENOMIC DNA]</scope>
    <source>
        <strain evidence="3 5">C57BL/6J</strain>
    </source>
</reference>
<organism evidence="3 5">
    <name type="scientific">Mus musculus</name>
    <name type="common">Mouse</name>
    <dbReference type="NCBI Taxonomy" id="10090"/>
    <lineage>
        <taxon>Eukaryota</taxon>
        <taxon>Metazoa</taxon>
        <taxon>Chordata</taxon>
        <taxon>Craniata</taxon>
        <taxon>Vertebrata</taxon>
        <taxon>Euteleostomi</taxon>
        <taxon>Mammalia</taxon>
        <taxon>Eutheria</taxon>
        <taxon>Euarchontoglires</taxon>
        <taxon>Glires</taxon>
        <taxon>Rodentia</taxon>
        <taxon>Myomorpha</taxon>
        <taxon>Muroidea</taxon>
        <taxon>Muridae</taxon>
        <taxon>Murinae</taxon>
        <taxon>Mus</taxon>
        <taxon>Mus</taxon>
    </lineage>
</organism>
<dbReference type="VEuPathDB" id="HostDB:ENSMUSG00000030747"/>
<proteinExistence type="predicted"/>
<dbReference type="GeneTree" id="ENSGT01030000234582"/>
<accession>A0A140LJ48</accession>
<evidence type="ECO:0000256" key="1">
    <source>
        <dbReference type="SAM" id="MobiDB-lite"/>
    </source>
</evidence>
<feature type="transmembrane region" description="Helical" evidence="2">
    <location>
        <begin position="73"/>
        <end position="98"/>
    </location>
</feature>
<dbReference type="AlphaFoldDB" id="A0A140LJ48"/>
<dbReference type="Proteomes" id="UP000000589">
    <property type="component" value="Chromosome 7"/>
</dbReference>
<dbReference type="ProteomicsDB" id="348699"/>
<sequence>MKTLIAAYSGVLRGERRAEAARSENKNKGSALSREGSGRWGTGSSILSALQDIFSVTWLNRSKVEKQLQVISVLQWVLSFLVLALTCPTYLPLVLWAARSSCPSYSQSSLSASQEQEWPAVSSSCTPSAQTAG</sequence>
<gene>
    <name evidence="3 4" type="primary">Dgat2</name>
</gene>
<keyword evidence="2" id="KW-0812">Transmembrane</keyword>
<dbReference type="Ensembl" id="ENSMUST00000208591.2">
    <property type="protein sequence ID" value="ENSMUSP00000147074.2"/>
    <property type="gene ID" value="ENSMUSG00000030747.6"/>
</dbReference>
<keyword evidence="2" id="KW-1133">Transmembrane helix</keyword>
<dbReference type="MGI" id="MGI:1915050">
    <property type="gene designation" value="Dgat2"/>
</dbReference>
<reference evidence="3" key="4">
    <citation type="submission" date="2025-09" db="UniProtKB">
        <authorList>
            <consortium name="Ensembl"/>
        </authorList>
    </citation>
    <scope>IDENTIFICATION</scope>
    <source>
        <strain evidence="3">C57BL/6J</strain>
    </source>
</reference>
<evidence type="ECO:0000313" key="4">
    <source>
        <dbReference type="MGI" id="MGI:1915050"/>
    </source>
</evidence>
<dbReference type="Antibodypedia" id="1632">
    <property type="antibodies" value="306 antibodies from 35 providers"/>
</dbReference>
<feature type="region of interest" description="Disordered" evidence="1">
    <location>
        <begin position="112"/>
        <end position="133"/>
    </location>
</feature>
<evidence type="ECO:0000313" key="5">
    <source>
        <dbReference type="Proteomes" id="UP000000589"/>
    </source>
</evidence>
<keyword evidence="2" id="KW-0472">Membrane</keyword>